<reference evidence="1 2" key="1">
    <citation type="submission" date="2020-03" db="EMBL/GenBank/DDBJ databases">
        <title>Dissostichus mawsoni Genome sequencing and assembly.</title>
        <authorList>
            <person name="Park H."/>
        </authorList>
    </citation>
    <scope>NUCLEOTIDE SEQUENCE [LARGE SCALE GENOMIC DNA]</scope>
    <source>
        <strain evidence="1">DM0001</strain>
        <tissue evidence="1">Muscle</tissue>
    </source>
</reference>
<comment type="caution">
    <text evidence="1">The sequence shown here is derived from an EMBL/GenBank/DDBJ whole genome shotgun (WGS) entry which is preliminary data.</text>
</comment>
<accession>A0A7J5XNR2</accession>
<keyword evidence="2" id="KW-1185">Reference proteome</keyword>
<proteinExistence type="predicted"/>
<evidence type="ECO:0000313" key="2">
    <source>
        <dbReference type="Proteomes" id="UP000518266"/>
    </source>
</evidence>
<organism evidence="1 2">
    <name type="scientific">Dissostichus mawsoni</name>
    <name type="common">Antarctic cod</name>
    <dbReference type="NCBI Taxonomy" id="36200"/>
    <lineage>
        <taxon>Eukaryota</taxon>
        <taxon>Metazoa</taxon>
        <taxon>Chordata</taxon>
        <taxon>Craniata</taxon>
        <taxon>Vertebrata</taxon>
        <taxon>Euteleostomi</taxon>
        <taxon>Actinopterygii</taxon>
        <taxon>Neopterygii</taxon>
        <taxon>Teleostei</taxon>
        <taxon>Neoteleostei</taxon>
        <taxon>Acanthomorphata</taxon>
        <taxon>Eupercaria</taxon>
        <taxon>Perciformes</taxon>
        <taxon>Notothenioidei</taxon>
        <taxon>Nototheniidae</taxon>
        <taxon>Dissostichus</taxon>
    </lineage>
</organism>
<sequence>MSTSPLSLEPFILKSTSGMEMFGPEMLGIVNLGININIKFWSFSMWSFPSKGWHFKCRHFESSFVAIKVNFWSFNIHLGSFYVTLNLWNGEIQISLYVGPFNVNFRCFDINVRFRKV</sequence>
<protein>
    <submittedName>
        <fullName evidence="1">Uncharacterized protein</fullName>
    </submittedName>
</protein>
<dbReference type="EMBL" id="JAAKFY010000022">
    <property type="protein sequence ID" value="KAF3838493.1"/>
    <property type="molecule type" value="Genomic_DNA"/>
</dbReference>
<dbReference type="Proteomes" id="UP000518266">
    <property type="component" value="Unassembled WGS sequence"/>
</dbReference>
<evidence type="ECO:0000313" key="1">
    <source>
        <dbReference type="EMBL" id="KAF3838493.1"/>
    </source>
</evidence>
<name>A0A7J5XNR2_DISMA</name>
<gene>
    <name evidence="1" type="ORF">F7725_010261</name>
</gene>
<dbReference type="AlphaFoldDB" id="A0A7J5XNR2"/>